<reference evidence="2 3" key="1">
    <citation type="submission" date="2018-01" db="EMBL/GenBank/DDBJ databases">
        <authorList>
            <person name="Gaut B.S."/>
            <person name="Morton B.R."/>
            <person name="Clegg M.T."/>
            <person name="Duvall M.R."/>
        </authorList>
    </citation>
    <scope>NUCLEOTIDE SEQUENCE [LARGE SCALE GENOMIC DNA]</scope>
    <source>
        <strain evidence="2 3">HR-AV</strain>
    </source>
</reference>
<feature type="domain" description="AraC effector-binding" evidence="1">
    <location>
        <begin position="5"/>
        <end position="155"/>
    </location>
</feature>
<accession>A0A2S5A5B6</accession>
<dbReference type="InterPro" id="IPR029441">
    <property type="entry name" value="Cass2"/>
</dbReference>
<dbReference type="InterPro" id="IPR010499">
    <property type="entry name" value="AraC_E-bd"/>
</dbReference>
<dbReference type="AlphaFoldDB" id="A0A2S5A5B6"/>
<dbReference type="Proteomes" id="UP000236893">
    <property type="component" value="Unassembled WGS sequence"/>
</dbReference>
<proteinExistence type="predicted"/>
<sequence length="155" mass="17774">MSSQADYILTHFSEFNFVGKSIKTSNETAEVDIGNLWAQFQQKNWLDGVKNKADDKIIGIYYDYEGDFTKPYSFAIGCKVSSRDDSPEGLVALTIPSSNYAEFLSRGKMPDCIIDTWVDIWNSDIERNYTYDFEVYDLQSFDPENAHVEIFIAVK</sequence>
<keyword evidence="3" id="KW-1185">Reference proteome</keyword>
<dbReference type="RefSeq" id="WP_103788384.1">
    <property type="nucleotide sequence ID" value="NZ_PQVF01000004.1"/>
</dbReference>
<dbReference type="PANTHER" id="PTHR36444">
    <property type="entry name" value="TRANSCRIPTIONAL REGULATOR PROTEIN YOBU-RELATED"/>
    <property type="match status" value="1"/>
</dbReference>
<organism evidence="2 3">
    <name type="scientific">Solitalea longa</name>
    <dbReference type="NCBI Taxonomy" id="2079460"/>
    <lineage>
        <taxon>Bacteria</taxon>
        <taxon>Pseudomonadati</taxon>
        <taxon>Bacteroidota</taxon>
        <taxon>Sphingobacteriia</taxon>
        <taxon>Sphingobacteriales</taxon>
        <taxon>Sphingobacteriaceae</taxon>
        <taxon>Solitalea</taxon>
    </lineage>
</organism>
<dbReference type="EMBL" id="PQVF01000004">
    <property type="protein sequence ID" value="POY37477.1"/>
    <property type="molecule type" value="Genomic_DNA"/>
</dbReference>
<dbReference type="Pfam" id="PF14526">
    <property type="entry name" value="Cass2"/>
    <property type="match status" value="1"/>
</dbReference>
<dbReference type="Gene3D" id="3.20.80.10">
    <property type="entry name" value="Regulatory factor, effector binding domain"/>
    <property type="match status" value="1"/>
</dbReference>
<comment type="caution">
    <text evidence="2">The sequence shown here is derived from an EMBL/GenBank/DDBJ whole genome shotgun (WGS) entry which is preliminary data.</text>
</comment>
<protein>
    <submittedName>
        <fullName evidence="2">AraC family transcriptional regulator</fullName>
    </submittedName>
</protein>
<dbReference type="SMART" id="SM00871">
    <property type="entry name" value="AraC_E_bind"/>
    <property type="match status" value="1"/>
</dbReference>
<name>A0A2S5A5B6_9SPHI</name>
<dbReference type="InterPro" id="IPR011256">
    <property type="entry name" value="Reg_factor_effector_dom_sf"/>
</dbReference>
<dbReference type="SUPFAM" id="SSF55136">
    <property type="entry name" value="Probable bacterial effector-binding domain"/>
    <property type="match status" value="1"/>
</dbReference>
<evidence type="ECO:0000313" key="2">
    <source>
        <dbReference type="EMBL" id="POY37477.1"/>
    </source>
</evidence>
<dbReference type="PANTHER" id="PTHR36444:SF2">
    <property type="entry name" value="TRANSCRIPTIONAL REGULATOR PROTEIN YOBU-RELATED"/>
    <property type="match status" value="1"/>
</dbReference>
<dbReference type="InterPro" id="IPR053182">
    <property type="entry name" value="YobU-like_regulator"/>
</dbReference>
<gene>
    <name evidence="2" type="ORF">C3K47_06860</name>
</gene>
<evidence type="ECO:0000313" key="3">
    <source>
        <dbReference type="Proteomes" id="UP000236893"/>
    </source>
</evidence>
<evidence type="ECO:0000259" key="1">
    <source>
        <dbReference type="SMART" id="SM00871"/>
    </source>
</evidence>
<dbReference type="OrthoDB" id="9801008at2"/>